<proteinExistence type="predicted"/>
<dbReference type="InterPro" id="IPR023214">
    <property type="entry name" value="HAD_sf"/>
</dbReference>
<dbReference type="SFLD" id="SFLDG01135">
    <property type="entry name" value="C1.5.6:_HAD__Beta-PGM__Phospha"/>
    <property type="match status" value="1"/>
</dbReference>
<protein>
    <submittedName>
        <fullName evidence="1">HAD family phosphatase</fullName>
    </submittedName>
</protein>
<dbReference type="SFLD" id="SFLDS00003">
    <property type="entry name" value="Haloacid_Dehalogenase"/>
    <property type="match status" value="1"/>
</dbReference>
<dbReference type="InterPro" id="IPR006439">
    <property type="entry name" value="HAD-SF_hydro_IA"/>
</dbReference>
<dbReference type="EMBL" id="JAMRXG010000024">
    <property type="protein sequence ID" value="MCM6778608.1"/>
    <property type="molecule type" value="Genomic_DNA"/>
</dbReference>
<dbReference type="AlphaFoldDB" id="A0A9X2EH54"/>
<dbReference type="Proteomes" id="UP001139157">
    <property type="component" value="Unassembled WGS sequence"/>
</dbReference>
<dbReference type="Gene3D" id="3.40.50.1000">
    <property type="entry name" value="HAD superfamily/HAD-like"/>
    <property type="match status" value="1"/>
</dbReference>
<name>A0A9X2EH54_9NOCA</name>
<dbReference type="Gene3D" id="1.10.150.240">
    <property type="entry name" value="Putative phosphatase, domain 2"/>
    <property type="match status" value="1"/>
</dbReference>
<dbReference type="PRINTS" id="PR00413">
    <property type="entry name" value="HADHALOGNASE"/>
</dbReference>
<dbReference type="InterPro" id="IPR023198">
    <property type="entry name" value="PGP-like_dom2"/>
</dbReference>
<reference evidence="1" key="1">
    <citation type="submission" date="2022-06" db="EMBL/GenBank/DDBJ databases">
        <title>Novel species in genus nocardia.</title>
        <authorList>
            <person name="Li F."/>
        </authorList>
    </citation>
    <scope>NUCLEOTIDE SEQUENCE</scope>
    <source>
        <strain evidence="1">CDC141</strain>
    </source>
</reference>
<evidence type="ECO:0000313" key="1">
    <source>
        <dbReference type="EMBL" id="MCM6778608.1"/>
    </source>
</evidence>
<comment type="caution">
    <text evidence="1">The sequence shown here is derived from an EMBL/GenBank/DDBJ whole genome shotgun (WGS) entry which is preliminary data.</text>
</comment>
<gene>
    <name evidence="1" type="ORF">NDR86_34505</name>
</gene>
<dbReference type="SUPFAM" id="SSF56784">
    <property type="entry name" value="HAD-like"/>
    <property type="match status" value="1"/>
</dbReference>
<dbReference type="NCBIfam" id="TIGR01509">
    <property type="entry name" value="HAD-SF-IA-v3"/>
    <property type="match status" value="1"/>
</dbReference>
<dbReference type="PANTHER" id="PTHR18901">
    <property type="entry name" value="2-DEOXYGLUCOSE-6-PHOSPHATE PHOSPHATASE 2"/>
    <property type="match status" value="1"/>
</dbReference>
<accession>A0A9X2EH54</accession>
<dbReference type="RefSeq" id="WP_251918116.1">
    <property type="nucleotide sequence ID" value="NZ_JAMRXG010000024.1"/>
</dbReference>
<sequence>MTAEKPVQAVVFDMDGLLLDSERLAIESLTLAGAQLGYDMPLEFCRSLIGMPADRCRELAAEAFGAEFPLDDYFARHDTTLTGLVDQGRLETKTGVFELLDELDRQGIPRAIATSSGRERTVHHLQVAGIGDRFDAIVTRSDVTRGKPHPEPYLTAVAALDADPVHTIAVEDSPNGLRAAHAAGLRCLLIPDLVAPTPETRQLAHRVFPDLHQVIDYITTANAATAPAK</sequence>
<keyword evidence="2" id="KW-1185">Reference proteome</keyword>
<dbReference type="InterPro" id="IPR041492">
    <property type="entry name" value="HAD_2"/>
</dbReference>
<dbReference type="InterPro" id="IPR036412">
    <property type="entry name" value="HAD-like_sf"/>
</dbReference>
<evidence type="ECO:0000313" key="2">
    <source>
        <dbReference type="Proteomes" id="UP001139157"/>
    </source>
</evidence>
<dbReference type="Pfam" id="PF13419">
    <property type="entry name" value="HAD_2"/>
    <property type="match status" value="1"/>
</dbReference>
<organism evidence="1 2">
    <name type="scientific">Nocardia pulmonis</name>
    <dbReference type="NCBI Taxonomy" id="2951408"/>
    <lineage>
        <taxon>Bacteria</taxon>
        <taxon>Bacillati</taxon>
        <taxon>Actinomycetota</taxon>
        <taxon>Actinomycetes</taxon>
        <taxon>Mycobacteriales</taxon>
        <taxon>Nocardiaceae</taxon>
        <taxon>Nocardia</taxon>
    </lineage>
</organism>
<dbReference type="SFLD" id="SFLDG01129">
    <property type="entry name" value="C1.5:_HAD__Beta-PGM__Phosphata"/>
    <property type="match status" value="1"/>
</dbReference>
<dbReference type="PANTHER" id="PTHR18901:SF38">
    <property type="entry name" value="PSEUDOURIDINE-5'-PHOSPHATASE"/>
    <property type="match status" value="1"/>
</dbReference>